<dbReference type="AlphaFoldDB" id="A0A286UD61"/>
<evidence type="ECO:0000313" key="1">
    <source>
        <dbReference type="EMBL" id="PAV17523.1"/>
    </source>
</evidence>
<reference evidence="1 2" key="1">
    <citation type="journal article" date="2017" name="Mol. Ecol.">
        <title>Comparative and population genomic landscape of Phellinus noxius: A hypervariable fungus causing root rot in trees.</title>
        <authorList>
            <person name="Chung C.L."/>
            <person name="Lee T.J."/>
            <person name="Akiba M."/>
            <person name="Lee H.H."/>
            <person name="Kuo T.H."/>
            <person name="Liu D."/>
            <person name="Ke H.M."/>
            <person name="Yokoi T."/>
            <person name="Roa M.B."/>
            <person name="Lu M.J."/>
            <person name="Chang Y.Y."/>
            <person name="Ann P.J."/>
            <person name="Tsai J.N."/>
            <person name="Chen C.Y."/>
            <person name="Tzean S.S."/>
            <person name="Ota Y."/>
            <person name="Hattori T."/>
            <person name="Sahashi N."/>
            <person name="Liou R.F."/>
            <person name="Kikuchi T."/>
            <person name="Tsai I.J."/>
        </authorList>
    </citation>
    <scope>NUCLEOTIDE SEQUENCE [LARGE SCALE GENOMIC DNA]</scope>
    <source>
        <strain evidence="1 2">FFPRI411160</strain>
    </source>
</reference>
<protein>
    <recommendedName>
        <fullName evidence="3">Alpha beta-hydrolase</fullName>
    </recommendedName>
</protein>
<accession>A0A286UD61</accession>
<evidence type="ECO:0000313" key="2">
    <source>
        <dbReference type="Proteomes" id="UP000217199"/>
    </source>
</evidence>
<sequence length="236" mass="25991">MFLTHFARKNSGLIRHLQTRWLSSKIVKADGALVVKYSPAPGARLAPTPLVFVGSSQLEDDSGNFHLIGEGICSEAIKQGFSCFQFDIPFKQEESESAKAIMDRFSTRLRTLISTTDSPFPPILYAGQLGCLIAQTYVSSHPVSALILDSPPVSCESLLSWPGLSKRFPLPLPEFSFEPKFPVLVLERSSANSILKSSRLVLEGADYCVVNESKSDGSELSNKSRVVFQWIDELGY</sequence>
<evidence type="ECO:0008006" key="3">
    <source>
        <dbReference type="Google" id="ProtNLM"/>
    </source>
</evidence>
<keyword evidence="2" id="KW-1185">Reference proteome</keyword>
<dbReference type="InParanoid" id="A0A286UD61"/>
<name>A0A286UD61_9AGAM</name>
<dbReference type="OrthoDB" id="3365310at2759"/>
<gene>
    <name evidence="1" type="ORF">PNOK_0758800</name>
</gene>
<dbReference type="Proteomes" id="UP000217199">
    <property type="component" value="Unassembled WGS sequence"/>
</dbReference>
<comment type="caution">
    <text evidence="1">The sequence shown here is derived from an EMBL/GenBank/DDBJ whole genome shotgun (WGS) entry which is preliminary data.</text>
</comment>
<dbReference type="EMBL" id="NBII01000007">
    <property type="protein sequence ID" value="PAV17523.1"/>
    <property type="molecule type" value="Genomic_DNA"/>
</dbReference>
<proteinExistence type="predicted"/>
<dbReference type="SUPFAM" id="SSF53474">
    <property type="entry name" value="alpha/beta-Hydrolases"/>
    <property type="match status" value="1"/>
</dbReference>
<organism evidence="1 2">
    <name type="scientific">Pyrrhoderma noxium</name>
    <dbReference type="NCBI Taxonomy" id="2282107"/>
    <lineage>
        <taxon>Eukaryota</taxon>
        <taxon>Fungi</taxon>
        <taxon>Dikarya</taxon>
        <taxon>Basidiomycota</taxon>
        <taxon>Agaricomycotina</taxon>
        <taxon>Agaricomycetes</taxon>
        <taxon>Hymenochaetales</taxon>
        <taxon>Hymenochaetaceae</taxon>
        <taxon>Pyrrhoderma</taxon>
    </lineage>
</organism>
<dbReference type="InterPro" id="IPR029058">
    <property type="entry name" value="AB_hydrolase_fold"/>
</dbReference>